<proteinExistence type="predicted"/>
<evidence type="ECO:0000313" key="3">
    <source>
        <dbReference type="Proteomes" id="UP000033647"/>
    </source>
</evidence>
<name>A0A0F4GIM6_9PEZI</name>
<keyword evidence="3" id="KW-1185">Reference proteome</keyword>
<dbReference type="EMBL" id="LAFY01000548">
    <property type="protein sequence ID" value="KJX97113.1"/>
    <property type="molecule type" value="Genomic_DNA"/>
</dbReference>
<reference evidence="2 3" key="1">
    <citation type="submission" date="2015-03" db="EMBL/GenBank/DDBJ databases">
        <title>RNA-seq based gene annotation and comparative genomics of four Zymoseptoria species reveal species-specific pathogenicity related genes and transposable element activity.</title>
        <authorList>
            <person name="Grandaubert J."/>
            <person name="Bhattacharyya A."/>
            <person name="Stukenbrock E.H."/>
        </authorList>
    </citation>
    <scope>NUCLEOTIDE SEQUENCE [LARGE SCALE GENOMIC DNA]</scope>
    <source>
        <strain evidence="2 3">Zb18110</strain>
    </source>
</reference>
<sequence length="252" mass="28292">MQENVNYTLKILPKQQTQKKKTSSDPRTITTTTTTSSSSGSSPQPPFDSEASSSPPSTSNSSSESTCSTTFTAHCRAALSELKFVLRDTRYISRLARRPRRDERREKRGIPLGWREACFQHAAPNPNFKSWSKVHSAIEALKKKAAALEPKFHAWARPTPDFFENTAERKANKTDQKDEDRSRGQEVQDPFPSSDAYLPALQSAPLLTGVCRESFGETNVTIDKLLARKRARARLGKYALKRHDHEADVLLD</sequence>
<organism evidence="2 3">
    <name type="scientific">Zymoseptoria brevis</name>
    <dbReference type="NCBI Taxonomy" id="1047168"/>
    <lineage>
        <taxon>Eukaryota</taxon>
        <taxon>Fungi</taxon>
        <taxon>Dikarya</taxon>
        <taxon>Ascomycota</taxon>
        <taxon>Pezizomycotina</taxon>
        <taxon>Dothideomycetes</taxon>
        <taxon>Dothideomycetidae</taxon>
        <taxon>Mycosphaerellales</taxon>
        <taxon>Mycosphaerellaceae</taxon>
        <taxon>Zymoseptoria</taxon>
    </lineage>
</organism>
<evidence type="ECO:0000256" key="1">
    <source>
        <dbReference type="SAM" id="MobiDB-lite"/>
    </source>
</evidence>
<comment type="caution">
    <text evidence="2">The sequence shown here is derived from an EMBL/GenBank/DDBJ whole genome shotgun (WGS) entry which is preliminary data.</text>
</comment>
<dbReference type="OrthoDB" id="10640785at2759"/>
<evidence type="ECO:0000313" key="2">
    <source>
        <dbReference type="EMBL" id="KJX97113.1"/>
    </source>
</evidence>
<gene>
    <name evidence="2" type="ORF">TI39_contig556g00002</name>
</gene>
<feature type="compositionally biased region" description="Basic and acidic residues" evidence="1">
    <location>
        <begin position="166"/>
        <end position="186"/>
    </location>
</feature>
<protein>
    <submittedName>
        <fullName evidence="2">Uncharacterized protein</fullName>
    </submittedName>
</protein>
<feature type="compositionally biased region" description="Low complexity" evidence="1">
    <location>
        <begin position="25"/>
        <end position="42"/>
    </location>
</feature>
<dbReference type="Proteomes" id="UP000033647">
    <property type="component" value="Unassembled WGS sequence"/>
</dbReference>
<dbReference type="AlphaFoldDB" id="A0A0F4GIM6"/>
<feature type="region of interest" description="Disordered" evidence="1">
    <location>
        <begin position="163"/>
        <end position="193"/>
    </location>
</feature>
<feature type="region of interest" description="Disordered" evidence="1">
    <location>
        <begin position="1"/>
        <end position="67"/>
    </location>
</feature>
<accession>A0A0F4GIM6</accession>
<feature type="compositionally biased region" description="Low complexity" evidence="1">
    <location>
        <begin position="49"/>
        <end position="67"/>
    </location>
</feature>